<evidence type="ECO:0000259" key="1">
    <source>
        <dbReference type="Pfam" id="PF14973"/>
    </source>
</evidence>
<gene>
    <name evidence="2" type="ORF">KC01_LOCUS10595</name>
</gene>
<organism evidence="2 3">
    <name type="scientific">Knipowitschia caucasica</name>
    <name type="common">Caucasian dwarf goby</name>
    <name type="synonym">Pomatoschistus caucasicus</name>
    <dbReference type="NCBI Taxonomy" id="637954"/>
    <lineage>
        <taxon>Eukaryota</taxon>
        <taxon>Metazoa</taxon>
        <taxon>Chordata</taxon>
        <taxon>Craniata</taxon>
        <taxon>Vertebrata</taxon>
        <taxon>Euteleostomi</taxon>
        <taxon>Actinopterygii</taxon>
        <taxon>Neopterygii</taxon>
        <taxon>Teleostei</taxon>
        <taxon>Neoteleostei</taxon>
        <taxon>Acanthomorphata</taxon>
        <taxon>Gobiaria</taxon>
        <taxon>Gobiiformes</taxon>
        <taxon>Gobioidei</taxon>
        <taxon>Gobiidae</taxon>
        <taxon>Gobiinae</taxon>
        <taxon>Knipowitschia</taxon>
    </lineage>
</organism>
<feature type="domain" description="TERF1-interacting nuclear factor 2 N-terminal" evidence="1">
    <location>
        <begin position="31"/>
        <end position="178"/>
    </location>
</feature>
<dbReference type="InterPro" id="IPR029400">
    <property type="entry name" value="TINF2_N"/>
</dbReference>
<name>A0AAV2JVH6_KNICA</name>
<dbReference type="CDD" id="cd11657">
    <property type="entry name" value="TIN2_N"/>
    <property type="match status" value="1"/>
</dbReference>
<proteinExistence type="predicted"/>
<dbReference type="PANTHER" id="PTHR15512">
    <property type="entry name" value="TERF1-INTERACTING NUCLEAR FACTOR 2"/>
    <property type="match status" value="1"/>
</dbReference>
<dbReference type="AlphaFoldDB" id="A0AAV2JVH6"/>
<keyword evidence="3" id="KW-1185">Reference proteome</keyword>
<dbReference type="Pfam" id="PF14973">
    <property type="entry name" value="TINF2_N"/>
    <property type="match status" value="1"/>
</dbReference>
<dbReference type="PANTHER" id="PTHR15512:SF2">
    <property type="match status" value="1"/>
</dbReference>
<dbReference type="EMBL" id="OZ035836">
    <property type="protein sequence ID" value="CAL1579567.1"/>
    <property type="molecule type" value="Genomic_DNA"/>
</dbReference>
<dbReference type="GO" id="GO:0016233">
    <property type="term" value="P:telomere capping"/>
    <property type="evidence" value="ECO:0007669"/>
    <property type="project" value="InterPro"/>
</dbReference>
<sequence>MTEPSTDQFGIPLSSLRLLVSPLRLMSAALWGIVQHRAVKHYGLLEDFITAVHDNIPGVISHSERLHVFLGLRAKMVLEMCNRDDMSCKQHIESLLIKMDDLIMLQEDETSQSKMRASLCDFTKLVHSMLEDPLERDLFYQKPLSSEFEFTFDSNLQMLVGKLLVTLENLLPTPSLDQTCLWLGLCPSVLKECEDILHQPEPLSNLLQQHKHKSTFSTELYSNDYFPSFYDSAEQQVESDTIQYPGTDTKGDVTDGTEDCAPSVEVTLSFDDDLCSLHTQDFAGTPEGLCSEIREGETHCSPIFNCTAKLQEFTNL</sequence>
<reference evidence="2 3" key="1">
    <citation type="submission" date="2024-04" db="EMBL/GenBank/DDBJ databases">
        <authorList>
            <person name="Waldvogel A.-M."/>
            <person name="Schoenle A."/>
        </authorList>
    </citation>
    <scope>NUCLEOTIDE SEQUENCE [LARGE SCALE GENOMIC DNA]</scope>
</reference>
<dbReference type="GO" id="GO:0042162">
    <property type="term" value="F:telomeric DNA binding"/>
    <property type="evidence" value="ECO:0007669"/>
    <property type="project" value="TreeGrafter"/>
</dbReference>
<dbReference type="GO" id="GO:1904356">
    <property type="term" value="P:regulation of telomere maintenance via telomere lengthening"/>
    <property type="evidence" value="ECO:0007669"/>
    <property type="project" value="TreeGrafter"/>
</dbReference>
<dbReference type="Proteomes" id="UP001497482">
    <property type="component" value="Chromosome 14"/>
</dbReference>
<dbReference type="GO" id="GO:0070187">
    <property type="term" value="C:shelterin complex"/>
    <property type="evidence" value="ECO:0007669"/>
    <property type="project" value="InterPro"/>
</dbReference>
<evidence type="ECO:0000313" key="3">
    <source>
        <dbReference type="Proteomes" id="UP001497482"/>
    </source>
</evidence>
<accession>A0AAV2JVH6</accession>
<evidence type="ECO:0000313" key="2">
    <source>
        <dbReference type="EMBL" id="CAL1579567.1"/>
    </source>
</evidence>
<dbReference type="InterPro" id="IPR039098">
    <property type="entry name" value="TINF2"/>
</dbReference>
<protein>
    <recommendedName>
        <fullName evidence="1">TERF1-interacting nuclear factor 2 N-terminal domain-containing protein</fullName>
    </recommendedName>
</protein>